<comment type="caution">
    <text evidence="2">The sequence shown here is derived from an EMBL/GenBank/DDBJ whole genome shotgun (WGS) entry which is preliminary data.</text>
</comment>
<organism evidence="2 3">
    <name type="scientific">Neotamlana nanhaiensis</name>
    <dbReference type="NCBI Taxonomy" id="1382798"/>
    <lineage>
        <taxon>Bacteria</taxon>
        <taxon>Pseudomonadati</taxon>
        <taxon>Bacteroidota</taxon>
        <taxon>Flavobacteriia</taxon>
        <taxon>Flavobacteriales</taxon>
        <taxon>Flavobacteriaceae</taxon>
        <taxon>Neotamlana</taxon>
    </lineage>
</organism>
<evidence type="ECO:0000259" key="1">
    <source>
        <dbReference type="PROSITE" id="PS51352"/>
    </source>
</evidence>
<dbReference type="OrthoDB" id="1146847at2"/>
<dbReference type="InterPro" id="IPR036249">
    <property type="entry name" value="Thioredoxin-like_sf"/>
</dbReference>
<protein>
    <recommendedName>
        <fullName evidence="1">Thioredoxin domain-containing protein</fullName>
    </recommendedName>
</protein>
<evidence type="ECO:0000313" key="3">
    <source>
        <dbReference type="Proteomes" id="UP000032361"/>
    </source>
</evidence>
<reference evidence="2 3" key="1">
    <citation type="journal article" date="2015" name="Antonie Van Leeuwenhoek">
        <title>Tamlana nanhaiensis sp. nov., isolated from surface seawater collected from the South China Sea.</title>
        <authorList>
            <person name="Liu X."/>
            <person name="Lai Q."/>
            <person name="Du Y."/>
            <person name="Li G."/>
            <person name="Sun F."/>
            <person name="Shao Z."/>
        </authorList>
    </citation>
    <scope>NUCLEOTIDE SEQUENCE [LARGE SCALE GENOMIC DNA]</scope>
    <source>
        <strain evidence="2 3">FHC16</strain>
    </source>
</reference>
<dbReference type="STRING" id="1382798.PK35_01435"/>
<dbReference type="EMBL" id="JTDV01000001">
    <property type="protein sequence ID" value="KJD34485.1"/>
    <property type="molecule type" value="Genomic_DNA"/>
</dbReference>
<dbReference type="Gene3D" id="3.40.30.10">
    <property type="entry name" value="Glutaredoxin"/>
    <property type="match status" value="1"/>
</dbReference>
<accession>A0A0D7W5U1</accession>
<feature type="domain" description="Thioredoxin" evidence="1">
    <location>
        <begin position="331"/>
        <end position="471"/>
    </location>
</feature>
<dbReference type="SUPFAM" id="SSF52833">
    <property type="entry name" value="Thioredoxin-like"/>
    <property type="match status" value="1"/>
</dbReference>
<keyword evidence="3" id="KW-1185">Reference proteome</keyword>
<name>A0A0D7W5U1_9FLAO</name>
<dbReference type="AlphaFoldDB" id="A0A0D7W5U1"/>
<dbReference type="PROSITE" id="PS51352">
    <property type="entry name" value="THIOREDOXIN_2"/>
    <property type="match status" value="1"/>
</dbReference>
<evidence type="ECO:0000313" key="2">
    <source>
        <dbReference type="EMBL" id="KJD34485.1"/>
    </source>
</evidence>
<sequence length="471" mass="55006">MKGFLSILLLSLTFLGCKNDNKDDNYAYLGGEIINPTTNYIILEKDGEIIDTIPLDGRNRFIHKFEGLIPGFYTFNHGGEEQFALLEPKDSLLFRLNTLEFDESLVFTGLGDKKNNYFINDFIENELREKYIFKICQLAPKTYQKHIDSLNSIKLIAFNKFKEKYETTELFNTIAEANIKFAHYSNKEIYPFIHYGQNKIEILNSLPKDFYAYRKNIDYNDAFFSDNSNYIHFLRRNLSNISLTIHDEHAEEKKFNHRSLCYNLDRLQLIDSLVTNTTIKDALLYHFTIKYLSKSQDVENSEKLLKSYLNKSTNEKGKALMCRLNESINRLQRGAKLPDIAVLNYNNISNNISAVIKQPTVISFWAQSFYDHFNHSYKKINELKVKYPEVNFIRINIDDYEVGKPKKMLANHNYSTQNEYTFSNPKQAKETLAIYPLTKTFIVDKNNTIVSSNSNLFSIKFEEELLGLINR</sequence>
<dbReference type="InterPro" id="IPR013766">
    <property type="entry name" value="Thioredoxin_domain"/>
</dbReference>
<gene>
    <name evidence="2" type="ORF">PK35_01435</name>
</gene>
<dbReference type="Proteomes" id="UP000032361">
    <property type="component" value="Unassembled WGS sequence"/>
</dbReference>
<dbReference type="PATRIC" id="fig|1382798.3.peg.290"/>
<dbReference type="PROSITE" id="PS51257">
    <property type="entry name" value="PROKAR_LIPOPROTEIN"/>
    <property type="match status" value="1"/>
</dbReference>
<dbReference type="RefSeq" id="WP_044624869.1">
    <property type="nucleotide sequence ID" value="NZ_JTDV01000001.1"/>
</dbReference>
<proteinExistence type="predicted"/>